<name>A0A9D6V5Y6_9BACT</name>
<dbReference type="PANTHER" id="PTHR45947">
    <property type="entry name" value="SULFOQUINOVOSYL TRANSFERASE SQD2"/>
    <property type="match status" value="1"/>
</dbReference>
<dbReference type="InterPro" id="IPR050194">
    <property type="entry name" value="Glycosyltransferase_grp1"/>
</dbReference>
<dbReference type="EMBL" id="JACRDE010000363">
    <property type="protein sequence ID" value="MBI5250571.1"/>
    <property type="molecule type" value="Genomic_DNA"/>
</dbReference>
<evidence type="ECO:0000313" key="4">
    <source>
        <dbReference type="Proteomes" id="UP000807825"/>
    </source>
</evidence>
<feature type="non-terminal residue" evidence="3">
    <location>
        <position position="1"/>
    </location>
</feature>
<dbReference type="Gene3D" id="3.40.50.2000">
    <property type="entry name" value="Glycogen Phosphorylase B"/>
    <property type="match status" value="2"/>
</dbReference>
<dbReference type="Pfam" id="PF00534">
    <property type="entry name" value="Glycos_transf_1"/>
    <property type="match status" value="1"/>
</dbReference>
<reference evidence="3" key="1">
    <citation type="submission" date="2020-07" db="EMBL/GenBank/DDBJ databases">
        <title>Huge and variable diversity of episymbiotic CPR bacteria and DPANN archaea in groundwater ecosystems.</title>
        <authorList>
            <person name="He C.Y."/>
            <person name="Keren R."/>
            <person name="Whittaker M."/>
            <person name="Farag I.F."/>
            <person name="Doudna J."/>
            <person name="Cate J.H.D."/>
            <person name="Banfield J.F."/>
        </authorList>
    </citation>
    <scope>NUCLEOTIDE SEQUENCE</scope>
    <source>
        <strain evidence="3">NC_groundwater_1664_Pr3_B-0.1um_52_9</strain>
    </source>
</reference>
<dbReference type="CDD" id="cd03814">
    <property type="entry name" value="GT4-like"/>
    <property type="match status" value="1"/>
</dbReference>
<dbReference type="PANTHER" id="PTHR45947:SF3">
    <property type="entry name" value="SULFOQUINOVOSYL TRANSFERASE SQD2"/>
    <property type="match status" value="1"/>
</dbReference>
<organism evidence="3 4">
    <name type="scientific">Desulfomonile tiedjei</name>
    <dbReference type="NCBI Taxonomy" id="2358"/>
    <lineage>
        <taxon>Bacteria</taxon>
        <taxon>Pseudomonadati</taxon>
        <taxon>Thermodesulfobacteriota</taxon>
        <taxon>Desulfomonilia</taxon>
        <taxon>Desulfomonilales</taxon>
        <taxon>Desulfomonilaceae</taxon>
        <taxon>Desulfomonile</taxon>
    </lineage>
</organism>
<evidence type="ECO:0000313" key="3">
    <source>
        <dbReference type="EMBL" id="MBI5250571.1"/>
    </source>
</evidence>
<evidence type="ECO:0000259" key="1">
    <source>
        <dbReference type="Pfam" id="PF00534"/>
    </source>
</evidence>
<sequence length="762" mass="85805">TYFPDDGCKLHVLVYNIDEKIHSDLQKVRQNVFELVAYLRASGISHVLAHPLFSVNHKLTIENFEKCLLIFKNLELNGARTEDQNRCLQLLLSVLTPEVIDQLAEKYGLQASFPFPWLKNLTGGSDDHSSLTIARRYTEIEDVTGIQGFLKGIEQNKAKIIGPASTPKTLAHNVYSIAYQFYQNKFDLKRYVNGDVIFSFLDRFLQVDQDSEPGILARLNFFFNNGKRYKAVDLGNESVMNLLRQETHRLMWADPELAEIFKHGHGGQEDLDEQWFRFVNKVSNKVLGQFSDHIMDSLAGAHFLNLFHALGSAGALYSLLAPYFVSFSIYSEDRRFSSTVLDRFLQRKPRKDKPSNHIKTAHFTDTFYEINGVAGTLKRQLKAARRSGNSYTVITCSPEDHGGYEGVKNFNPIGVYELSVYPEQKLFYPPFLEMLDFCYNEAFTHIHSATPGPLGLAALAVARILKLPLVGTYHTALPQYAQYLTDDAAVADITWKYVIWYYDQMDHVYVPSRSTATELVEKGIAPQKIRVFPRGVDTVRFHPAKRNGCLDERCCTKDVLKLLYVGRVSREKNLQILANVFRSLTEFNYDVALIVVGDGPYRNEMEQLLSGTRSFFLGYVEGETLASIYASCDIFVFPSTTDTFGNVVLEAQASGLPVIVTDCGGPQENIIPGKTGVVVEGNDEKSLLDGIRNALSDSGRLREMGVAARLYAERRAFDKAFNQAWELYGEVSCRSNGDSRGNWIVAPETLAASAYKFGCSPF</sequence>
<dbReference type="InterPro" id="IPR001296">
    <property type="entry name" value="Glyco_trans_1"/>
</dbReference>
<dbReference type="InterPro" id="IPR028098">
    <property type="entry name" value="Glyco_trans_4-like_N"/>
</dbReference>
<evidence type="ECO:0000259" key="2">
    <source>
        <dbReference type="Pfam" id="PF13439"/>
    </source>
</evidence>
<protein>
    <submittedName>
        <fullName evidence="3">Glycosyltransferase</fullName>
    </submittedName>
</protein>
<dbReference type="SUPFAM" id="SSF53756">
    <property type="entry name" value="UDP-Glycosyltransferase/glycogen phosphorylase"/>
    <property type="match status" value="1"/>
</dbReference>
<proteinExistence type="predicted"/>
<feature type="domain" description="Glycosyltransferase subfamily 4-like N-terminal" evidence="2">
    <location>
        <begin position="370"/>
        <end position="539"/>
    </location>
</feature>
<dbReference type="Pfam" id="PF13439">
    <property type="entry name" value="Glyco_transf_4"/>
    <property type="match status" value="1"/>
</dbReference>
<dbReference type="AlphaFoldDB" id="A0A9D6V5Y6"/>
<dbReference type="Proteomes" id="UP000807825">
    <property type="component" value="Unassembled WGS sequence"/>
</dbReference>
<gene>
    <name evidence="3" type="ORF">HY912_13860</name>
</gene>
<accession>A0A9D6V5Y6</accession>
<dbReference type="InterPro" id="IPR016195">
    <property type="entry name" value="Pol/histidinol_Pase-like"/>
</dbReference>
<comment type="caution">
    <text evidence="3">The sequence shown here is derived from an EMBL/GenBank/DDBJ whole genome shotgun (WGS) entry which is preliminary data.</text>
</comment>
<feature type="domain" description="Glycosyl transferase family 1" evidence="1">
    <location>
        <begin position="560"/>
        <end position="709"/>
    </location>
</feature>
<dbReference type="GO" id="GO:0016757">
    <property type="term" value="F:glycosyltransferase activity"/>
    <property type="evidence" value="ECO:0007669"/>
    <property type="project" value="InterPro"/>
</dbReference>
<dbReference type="Gene3D" id="3.20.20.140">
    <property type="entry name" value="Metal-dependent hydrolases"/>
    <property type="match status" value="1"/>
</dbReference>
<dbReference type="SUPFAM" id="SSF89550">
    <property type="entry name" value="PHP domain-like"/>
    <property type="match status" value="1"/>
</dbReference>